<dbReference type="AlphaFoldDB" id="A0A087U4W5"/>
<proteinExistence type="predicted"/>
<dbReference type="Proteomes" id="UP000054359">
    <property type="component" value="Unassembled WGS sequence"/>
</dbReference>
<keyword evidence="2" id="KW-1185">Reference proteome</keyword>
<sequence>MLIHSTLMTRTILNILLCSINHQSYRMQKSGEYSFQKVHIGRTNASWGTSVSFTPFLEQTNPLASAIGTPKVASTGRTEAAIAWSMIATTTSADATSLPRRHQIPGDGVVVAAAVRVDIPRAVTHDISISNDDVGQKEEGYYQGLQVVFHFDVQLPKYTC</sequence>
<reference evidence="1 2" key="1">
    <citation type="submission" date="2013-11" db="EMBL/GenBank/DDBJ databases">
        <title>Genome sequencing of Stegodyphus mimosarum.</title>
        <authorList>
            <person name="Bechsgaard J."/>
        </authorList>
    </citation>
    <scope>NUCLEOTIDE SEQUENCE [LARGE SCALE GENOMIC DNA]</scope>
</reference>
<organism evidence="1 2">
    <name type="scientific">Stegodyphus mimosarum</name>
    <name type="common">African social velvet spider</name>
    <dbReference type="NCBI Taxonomy" id="407821"/>
    <lineage>
        <taxon>Eukaryota</taxon>
        <taxon>Metazoa</taxon>
        <taxon>Ecdysozoa</taxon>
        <taxon>Arthropoda</taxon>
        <taxon>Chelicerata</taxon>
        <taxon>Arachnida</taxon>
        <taxon>Araneae</taxon>
        <taxon>Araneomorphae</taxon>
        <taxon>Entelegynae</taxon>
        <taxon>Eresoidea</taxon>
        <taxon>Eresidae</taxon>
        <taxon>Stegodyphus</taxon>
    </lineage>
</organism>
<evidence type="ECO:0000313" key="1">
    <source>
        <dbReference type="EMBL" id="KFM72404.1"/>
    </source>
</evidence>
<evidence type="ECO:0000313" key="2">
    <source>
        <dbReference type="Proteomes" id="UP000054359"/>
    </source>
</evidence>
<gene>
    <name evidence="1" type="ORF">X975_07179</name>
</gene>
<feature type="non-terminal residue" evidence="1">
    <location>
        <position position="160"/>
    </location>
</feature>
<protein>
    <submittedName>
        <fullName evidence="1">Uncharacterized protein</fullName>
    </submittedName>
</protein>
<accession>A0A087U4W5</accession>
<dbReference type="EMBL" id="KK118181">
    <property type="protein sequence ID" value="KFM72404.1"/>
    <property type="molecule type" value="Genomic_DNA"/>
</dbReference>
<name>A0A087U4W5_STEMI</name>